<dbReference type="EMBL" id="CACVBM020001087">
    <property type="protein sequence ID" value="CAA7029931.1"/>
    <property type="molecule type" value="Genomic_DNA"/>
</dbReference>
<dbReference type="PANTHER" id="PTHR31225:SF93">
    <property type="entry name" value="ALPHA-HUMULENE_(-)-(E)-BETA-CARYOPHYLLENE SYNTHASE"/>
    <property type="match status" value="1"/>
</dbReference>
<evidence type="ECO:0000313" key="7">
    <source>
        <dbReference type="EMBL" id="CAA7029931.1"/>
    </source>
</evidence>
<dbReference type="GO" id="GO:0000287">
    <property type="term" value="F:magnesium ion binding"/>
    <property type="evidence" value="ECO:0007669"/>
    <property type="project" value="InterPro"/>
</dbReference>
<dbReference type="Pfam" id="PF03936">
    <property type="entry name" value="Terpene_synth_C"/>
    <property type="match status" value="1"/>
</dbReference>
<evidence type="ECO:0000256" key="4">
    <source>
        <dbReference type="ARBA" id="ARBA00023239"/>
    </source>
</evidence>
<protein>
    <recommendedName>
        <fullName evidence="5">Terpene synthase metal-binding domain-containing protein</fullName>
    </recommendedName>
</protein>
<dbReference type="Gene3D" id="1.10.600.10">
    <property type="entry name" value="Farnesyl Diphosphate Synthase"/>
    <property type="match status" value="1"/>
</dbReference>
<dbReference type="InterPro" id="IPR005630">
    <property type="entry name" value="Terpene_synthase_metal-bd"/>
</dbReference>
<comment type="cofactor">
    <cofactor evidence="1">
        <name>Mn(2+)</name>
        <dbReference type="ChEBI" id="CHEBI:29035"/>
    </cofactor>
</comment>
<dbReference type="InterPro" id="IPR050148">
    <property type="entry name" value="Terpene_synthase-like"/>
</dbReference>
<keyword evidence="2" id="KW-0479">Metal-binding</keyword>
<name>A0A6D2HLH8_9BRAS</name>
<dbReference type="PANTHER" id="PTHR31225">
    <property type="entry name" value="OS04G0344100 PROTEIN-RELATED"/>
    <property type="match status" value="1"/>
</dbReference>
<evidence type="ECO:0000256" key="3">
    <source>
        <dbReference type="ARBA" id="ARBA00022842"/>
    </source>
</evidence>
<accession>A0A6D2HLH8</accession>
<dbReference type="OrthoDB" id="1112581at2759"/>
<dbReference type="SUPFAM" id="SSF48576">
    <property type="entry name" value="Terpenoid synthases"/>
    <property type="match status" value="1"/>
</dbReference>
<keyword evidence="4" id="KW-0456">Lyase</keyword>
<proteinExistence type="predicted"/>
<dbReference type="GO" id="GO:0016114">
    <property type="term" value="P:terpenoid biosynthetic process"/>
    <property type="evidence" value="ECO:0007669"/>
    <property type="project" value="InterPro"/>
</dbReference>
<organism evidence="6 8">
    <name type="scientific">Microthlaspi erraticum</name>
    <dbReference type="NCBI Taxonomy" id="1685480"/>
    <lineage>
        <taxon>Eukaryota</taxon>
        <taxon>Viridiplantae</taxon>
        <taxon>Streptophyta</taxon>
        <taxon>Embryophyta</taxon>
        <taxon>Tracheophyta</taxon>
        <taxon>Spermatophyta</taxon>
        <taxon>Magnoliopsida</taxon>
        <taxon>eudicotyledons</taxon>
        <taxon>Gunneridae</taxon>
        <taxon>Pentapetalae</taxon>
        <taxon>rosids</taxon>
        <taxon>malvids</taxon>
        <taxon>Brassicales</taxon>
        <taxon>Brassicaceae</taxon>
        <taxon>Coluteocarpeae</taxon>
        <taxon>Microthlaspi</taxon>
    </lineage>
</organism>
<evidence type="ECO:0000313" key="6">
    <source>
        <dbReference type="EMBL" id="CAA7017052.1"/>
    </source>
</evidence>
<evidence type="ECO:0000313" key="8">
    <source>
        <dbReference type="Proteomes" id="UP000467841"/>
    </source>
</evidence>
<evidence type="ECO:0000256" key="2">
    <source>
        <dbReference type="ARBA" id="ARBA00022723"/>
    </source>
</evidence>
<dbReference type="EMBL" id="CACVBM020000281">
    <property type="protein sequence ID" value="CAA7017052.1"/>
    <property type="molecule type" value="Genomic_DNA"/>
</dbReference>
<reference evidence="6 8" key="1">
    <citation type="submission" date="2020-01" db="EMBL/GenBank/DDBJ databases">
        <authorList>
            <person name="Mishra B."/>
        </authorList>
    </citation>
    <scope>NUCLEOTIDE SEQUENCE [LARGE SCALE GENOMIC DNA]</scope>
</reference>
<dbReference type="InterPro" id="IPR008949">
    <property type="entry name" value="Isoprenoid_synthase_dom_sf"/>
</dbReference>
<dbReference type="GO" id="GO:0010333">
    <property type="term" value="F:terpene synthase activity"/>
    <property type="evidence" value="ECO:0007669"/>
    <property type="project" value="InterPro"/>
</dbReference>
<dbReference type="Proteomes" id="UP000467841">
    <property type="component" value="Unassembled WGS sequence"/>
</dbReference>
<keyword evidence="8" id="KW-1185">Reference proteome</keyword>
<feature type="domain" description="Terpene synthase metal-binding" evidence="5">
    <location>
        <begin position="2"/>
        <end position="171"/>
    </location>
</feature>
<sequence length="231" mass="26628">MSRWDLGAIEELPSYMRIMFRIVLETVEEIDKEMMARGKSDTMQPTIDESKSLVISYLAISKWARAGHVPSFDEYMEVGLVTAGMDDLAAYGYIAMDDCDEKQLKEWFYSKPKIFQALSAYFRLINDIVSFEVEMSRGEVANGVNCYMQQHGVTQKEAVEKMSKMAQESYKIMMDEFMMSATTMPRRQIVVRVINIARVIAVYYREGDGFKYPHGKLKDRLTALFLQPIPL</sequence>
<keyword evidence="3" id="KW-0460">Magnesium</keyword>
<evidence type="ECO:0000259" key="5">
    <source>
        <dbReference type="Pfam" id="PF03936"/>
    </source>
</evidence>
<dbReference type="AlphaFoldDB" id="A0A6D2HLH8"/>
<gene>
    <name evidence="7" type="ORF">MERR_LOCUS17166</name>
    <name evidence="6" type="ORF">MERR_LOCUS4287</name>
</gene>
<evidence type="ECO:0000256" key="1">
    <source>
        <dbReference type="ARBA" id="ARBA00001936"/>
    </source>
</evidence>